<dbReference type="InterPro" id="IPR003599">
    <property type="entry name" value="Ig_sub"/>
</dbReference>
<feature type="domain" description="Ig-like" evidence="5">
    <location>
        <begin position="24"/>
        <end position="115"/>
    </location>
</feature>
<reference evidence="6" key="1">
    <citation type="submission" date="2025-08" db="UniProtKB">
        <authorList>
            <consortium name="Ensembl"/>
        </authorList>
    </citation>
    <scope>IDENTIFICATION</scope>
</reference>
<dbReference type="InterPro" id="IPR036179">
    <property type="entry name" value="Ig-like_dom_sf"/>
</dbReference>
<evidence type="ECO:0000256" key="4">
    <source>
        <dbReference type="SAM" id="SignalP"/>
    </source>
</evidence>
<evidence type="ECO:0000259" key="5">
    <source>
        <dbReference type="PROSITE" id="PS50835"/>
    </source>
</evidence>
<comment type="subcellular location">
    <subcellularLocation>
        <location evidence="1">Membrane</location>
    </subcellularLocation>
</comment>
<protein>
    <recommendedName>
        <fullName evidence="5">Ig-like domain-containing protein</fullName>
    </recommendedName>
</protein>
<dbReference type="GO" id="GO:0005886">
    <property type="term" value="C:plasma membrane"/>
    <property type="evidence" value="ECO:0007669"/>
    <property type="project" value="TreeGrafter"/>
</dbReference>
<accession>A0A672MHZ0</accession>
<dbReference type="CDD" id="cd05716">
    <property type="entry name" value="IgV_pIgR_like"/>
    <property type="match status" value="1"/>
</dbReference>
<sequence length="245" mass="27394">MFVVLRCWFVVGVLSSISVTGYSGGGVSITCKYERKYTENAKYFCRGQWSECTDQIKTEEKNKWVHSEIFSLYDDTRAAVFTVTIRDLSERDSGTYQCGVDIYAKVDSYTEVNLNNVINNHSYIAVSLLYHICATVKTAVKEVSHTGCDYEEIKYTHKQLPKTPSNSSNTVYATAQLPTNPSVSSSSVYATVQKATGDSEILITSAEDLNYAVVNFHKKADCPDSVRLRNNQDYSEYAAVNHLTA</sequence>
<dbReference type="PROSITE" id="PS50835">
    <property type="entry name" value="IG_LIKE"/>
    <property type="match status" value="1"/>
</dbReference>
<dbReference type="PANTHER" id="PTHR11860">
    <property type="entry name" value="POLYMERIC-IMMUNOGLOBULIN RECEPTOR"/>
    <property type="match status" value="1"/>
</dbReference>
<dbReference type="Ensembl" id="ENSSGRT00000037523.1">
    <property type="protein sequence ID" value="ENSSGRP00000034965.1"/>
    <property type="gene ID" value="ENSSGRG00000019360.1"/>
</dbReference>
<evidence type="ECO:0000313" key="7">
    <source>
        <dbReference type="Proteomes" id="UP000472262"/>
    </source>
</evidence>
<keyword evidence="7" id="KW-1185">Reference proteome</keyword>
<evidence type="ECO:0000313" key="6">
    <source>
        <dbReference type="Ensembl" id="ENSSGRP00000034965.1"/>
    </source>
</evidence>
<reference evidence="6" key="2">
    <citation type="submission" date="2025-09" db="UniProtKB">
        <authorList>
            <consortium name="Ensembl"/>
        </authorList>
    </citation>
    <scope>IDENTIFICATION</scope>
</reference>
<proteinExistence type="predicted"/>
<dbReference type="AlphaFoldDB" id="A0A672MHZ0"/>
<dbReference type="Pfam" id="PF07686">
    <property type="entry name" value="V-set"/>
    <property type="match status" value="1"/>
</dbReference>
<dbReference type="Gene3D" id="2.60.40.10">
    <property type="entry name" value="Immunoglobulins"/>
    <property type="match status" value="1"/>
</dbReference>
<organism evidence="6 7">
    <name type="scientific">Sinocyclocheilus grahami</name>
    <name type="common">Dianchi golden-line fish</name>
    <name type="synonym">Barbus grahami</name>
    <dbReference type="NCBI Taxonomy" id="75366"/>
    <lineage>
        <taxon>Eukaryota</taxon>
        <taxon>Metazoa</taxon>
        <taxon>Chordata</taxon>
        <taxon>Craniata</taxon>
        <taxon>Vertebrata</taxon>
        <taxon>Euteleostomi</taxon>
        <taxon>Actinopterygii</taxon>
        <taxon>Neopterygii</taxon>
        <taxon>Teleostei</taxon>
        <taxon>Ostariophysi</taxon>
        <taxon>Cypriniformes</taxon>
        <taxon>Cyprinidae</taxon>
        <taxon>Cyprininae</taxon>
        <taxon>Sinocyclocheilus</taxon>
    </lineage>
</organism>
<keyword evidence="2" id="KW-0812">Transmembrane</keyword>
<dbReference type="SUPFAM" id="SSF48726">
    <property type="entry name" value="Immunoglobulin"/>
    <property type="match status" value="1"/>
</dbReference>
<evidence type="ECO:0000256" key="1">
    <source>
        <dbReference type="ARBA" id="ARBA00004370"/>
    </source>
</evidence>
<dbReference type="InterPro" id="IPR050671">
    <property type="entry name" value="CD300_family_receptors"/>
</dbReference>
<name>A0A672MHZ0_SINGR</name>
<dbReference type="PANTHER" id="PTHR11860:SF118">
    <property type="entry name" value="CMRF35-LIKE MOLECULE 3-RELATED"/>
    <property type="match status" value="1"/>
</dbReference>
<dbReference type="GO" id="GO:0004888">
    <property type="term" value="F:transmembrane signaling receptor activity"/>
    <property type="evidence" value="ECO:0007669"/>
    <property type="project" value="TreeGrafter"/>
</dbReference>
<feature type="chain" id="PRO_5025359798" description="Ig-like domain-containing protein" evidence="4">
    <location>
        <begin position="16"/>
        <end position="245"/>
    </location>
</feature>
<evidence type="ECO:0000256" key="3">
    <source>
        <dbReference type="ARBA" id="ARBA00023136"/>
    </source>
</evidence>
<dbReference type="Proteomes" id="UP000472262">
    <property type="component" value="Unassembled WGS sequence"/>
</dbReference>
<keyword evidence="3" id="KW-0472">Membrane</keyword>
<feature type="signal peptide" evidence="4">
    <location>
        <begin position="1"/>
        <end position="15"/>
    </location>
</feature>
<dbReference type="SMART" id="SM00409">
    <property type="entry name" value="IG"/>
    <property type="match status" value="1"/>
</dbReference>
<dbReference type="InterPro" id="IPR013783">
    <property type="entry name" value="Ig-like_fold"/>
</dbReference>
<dbReference type="InterPro" id="IPR013106">
    <property type="entry name" value="Ig_V-set"/>
</dbReference>
<dbReference type="InterPro" id="IPR007110">
    <property type="entry name" value="Ig-like_dom"/>
</dbReference>
<keyword evidence="4" id="KW-0732">Signal</keyword>
<evidence type="ECO:0000256" key="2">
    <source>
        <dbReference type="ARBA" id="ARBA00022692"/>
    </source>
</evidence>